<dbReference type="EMBL" id="JAQJAN010000001">
    <property type="protein sequence ID" value="KAJ5741072.1"/>
    <property type="molecule type" value="Genomic_DNA"/>
</dbReference>
<proteinExistence type="predicted"/>
<organism evidence="2 3">
    <name type="scientific">Penicillium malachiteum</name>
    <dbReference type="NCBI Taxonomy" id="1324776"/>
    <lineage>
        <taxon>Eukaryota</taxon>
        <taxon>Fungi</taxon>
        <taxon>Dikarya</taxon>
        <taxon>Ascomycota</taxon>
        <taxon>Pezizomycotina</taxon>
        <taxon>Eurotiomycetes</taxon>
        <taxon>Eurotiomycetidae</taxon>
        <taxon>Eurotiales</taxon>
        <taxon>Aspergillaceae</taxon>
        <taxon>Penicillium</taxon>
    </lineage>
</organism>
<reference evidence="2" key="2">
    <citation type="submission" date="2023-01" db="EMBL/GenBank/DDBJ databases">
        <authorList>
            <person name="Petersen C."/>
        </authorList>
    </citation>
    <scope>NUCLEOTIDE SEQUENCE</scope>
    <source>
        <strain evidence="2">IBT 17514</strain>
    </source>
</reference>
<comment type="caution">
    <text evidence="2">The sequence shown here is derived from an EMBL/GenBank/DDBJ whole genome shotgun (WGS) entry which is preliminary data.</text>
</comment>
<gene>
    <name evidence="2" type="ORF">N7493_000944</name>
</gene>
<keyword evidence="1" id="KW-1133">Transmembrane helix</keyword>
<name>A0AAD6N1G7_9EURO</name>
<protein>
    <submittedName>
        <fullName evidence="2">Allantoate permease</fullName>
    </submittedName>
</protein>
<reference evidence="2" key="1">
    <citation type="journal article" date="2023" name="IMA Fungus">
        <title>Comparative genomic study of the Penicillium genus elucidates a diverse pangenome and 15 lateral gene transfer events.</title>
        <authorList>
            <person name="Petersen C."/>
            <person name="Sorensen T."/>
            <person name="Nielsen M.R."/>
            <person name="Sondergaard T.E."/>
            <person name="Sorensen J.L."/>
            <person name="Fitzpatrick D.A."/>
            <person name="Frisvad J.C."/>
            <person name="Nielsen K.L."/>
        </authorList>
    </citation>
    <scope>NUCLEOTIDE SEQUENCE</scope>
    <source>
        <strain evidence="2">IBT 17514</strain>
    </source>
</reference>
<keyword evidence="1" id="KW-0812">Transmembrane</keyword>
<keyword evidence="3" id="KW-1185">Reference proteome</keyword>
<sequence>MTYGIITVRGSFIILWMPDTQTKAKCFSEEDKKLTIERVRKNRTAYAFAVIQFCTTIPSVALSAFSSLLIQTQLLL</sequence>
<dbReference type="AlphaFoldDB" id="A0AAD6N1G7"/>
<accession>A0AAD6N1G7</accession>
<keyword evidence="1" id="KW-0472">Membrane</keyword>
<evidence type="ECO:0000313" key="3">
    <source>
        <dbReference type="Proteomes" id="UP001215712"/>
    </source>
</evidence>
<dbReference type="Proteomes" id="UP001215712">
    <property type="component" value="Unassembled WGS sequence"/>
</dbReference>
<evidence type="ECO:0000256" key="1">
    <source>
        <dbReference type="SAM" id="Phobius"/>
    </source>
</evidence>
<feature type="transmembrane region" description="Helical" evidence="1">
    <location>
        <begin position="45"/>
        <end position="70"/>
    </location>
</feature>
<evidence type="ECO:0000313" key="2">
    <source>
        <dbReference type="EMBL" id="KAJ5741072.1"/>
    </source>
</evidence>